<name>A0A9D4LU96_DREPO</name>
<dbReference type="InterPro" id="IPR039788">
    <property type="entry name" value="NOL4/NOL4L"/>
</dbReference>
<evidence type="ECO:0000313" key="10">
    <source>
        <dbReference type="EMBL" id="KAH3863904.1"/>
    </source>
</evidence>
<evidence type="ECO:0000256" key="6">
    <source>
        <dbReference type="ARBA" id="ARBA00022840"/>
    </source>
</evidence>
<dbReference type="InterPro" id="IPR027417">
    <property type="entry name" value="P-loop_NTPase"/>
</dbReference>
<accession>A0A9D4LU96</accession>
<evidence type="ECO:0000313" key="11">
    <source>
        <dbReference type="Proteomes" id="UP000828390"/>
    </source>
</evidence>
<evidence type="ECO:0000259" key="9">
    <source>
        <dbReference type="PROSITE" id="PS51424"/>
    </source>
</evidence>
<keyword evidence="5" id="KW-0418">Kinase</keyword>
<keyword evidence="4" id="KW-0547">Nucleotide-binding</keyword>
<dbReference type="PROSITE" id="PS51424">
    <property type="entry name" value="ROC"/>
    <property type="match status" value="1"/>
</dbReference>
<dbReference type="CDD" id="cd00882">
    <property type="entry name" value="Ras_like_GTPase"/>
    <property type="match status" value="1"/>
</dbReference>
<evidence type="ECO:0000256" key="1">
    <source>
        <dbReference type="ARBA" id="ARBA00012513"/>
    </source>
</evidence>
<dbReference type="SUPFAM" id="SSF52540">
    <property type="entry name" value="P-loop containing nucleoside triphosphate hydrolases"/>
    <property type="match status" value="1"/>
</dbReference>
<comment type="catalytic activity">
    <reaction evidence="8">
        <text>L-seryl-[protein] + ATP = O-phospho-L-seryl-[protein] + ADP + H(+)</text>
        <dbReference type="Rhea" id="RHEA:17989"/>
        <dbReference type="Rhea" id="RHEA-COMP:9863"/>
        <dbReference type="Rhea" id="RHEA-COMP:11604"/>
        <dbReference type="ChEBI" id="CHEBI:15378"/>
        <dbReference type="ChEBI" id="CHEBI:29999"/>
        <dbReference type="ChEBI" id="CHEBI:30616"/>
        <dbReference type="ChEBI" id="CHEBI:83421"/>
        <dbReference type="ChEBI" id="CHEBI:456216"/>
        <dbReference type="EC" id="2.7.11.1"/>
    </reaction>
</comment>
<dbReference type="Gene3D" id="1.10.533.10">
    <property type="entry name" value="Death Domain, Fas"/>
    <property type="match status" value="1"/>
</dbReference>
<dbReference type="OrthoDB" id="6116593at2759"/>
<keyword evidence="3" id="KW-0677">Repeat</keyword>
<proteinExistence type="predicted"/>
<reference evidence="10" key="2">
    <citation type="submission" date="2020-11" db="EMBL/GenBank/DDBJ databases">
        <authorList>
            <person name="McCartney M.A."/>
            <person name="Auch B."/>
            <person name="Kono T."/>
            <person name="Mallez S."/>
            <person name="Becker A."/>
            <person name="Gohl D.M."/>
            <person name="Silverstein K.A.T."/>
            <person name="Koren S."/>
            <person name="Bechman K.B."/>
            <person name="Herman A."/>
            <person name="Abrahante J.E."/>
            <person name="Garbe J."/>
        </authorList>
    </citation>
    <scope>NUCLEOTIDE SEQUENCE</scope>
    <source>
        <strain evidence="10">Duluth1</strain>
        <tissue evidence="10">Whole animal</tissue>
    </source>
</reference>
<sequence>MINPEGTQPIVGAGGDGNEPTASEVARGLQIVKDNIKDEKVKTDLQDIISKIAHGSVQERSYNILTENLRSFVTNLGSSVHFSLSQTKQIIKTIIVLWNKPFIARHVMKEVYNEDIGTLIDKELLDQIPNDVKQLDDDAIEIFSKALQIGFEEVKNIRLMVVGMFGVGKTSLVNNLIDDFRENTFVPKSTEGIDLHRCHLMQNGDWCLDEEHKLVKIQTRLINAFREAKQTTNKYSISNYTGEQENPGSVFVEEKRFSDDTDIRFTSEARAPIRQIAKEDDALKDFLPLVESVQKTDKETLDNKDVSAKTKTDTTVSVWDFAGQTLYYSTHQFFLNKRSIYLLLMDLTKQLDEYVIESTTEKSGSWCGLVKNCTYLDVFKFWLNAIHMYSGYQSLTGEIQPTVILVGTRKDKLEGSDEEKTIHNDNYFDKALRSFETNAPILKHIHKRKFLVSNLSPGDSIFEELRKEVKRLAEKQTFWGEKTPVRWIQMEQSLDKMRDLDEQLIHYEKINEANKSSLSPLNADELTVCLEIQHRRGNILFFNTDELKHLIILAPQWIIDAFKCFISHVRDKNPTHLTDWDEYLNLGILKPQVCDEIMAKSPEHIRNYRKDVIKYMEHLDVIAKPLKLETLNEVAGNETLDRQVLQGANEVVEQINHKYEDFYIVPCILKNPPPPITTFTSPEDGIKTPVLCFVFCEKFMPPSFFHRLVAVCIRTWPISISGNENNLYNGLAVFDLRPAYTFTIWYRDHIIYARISSCSKKHDLDVDFKLCQEVRHILRKSLLNFVGQSVNSPRTATAFDEYVQCPDMCKSEPNKGMLQVTKFMYFSELDCTACPKRHTVERAEALRHWFKLDLDEADKNDDDLNRLADDDDLKKVASAVGHEFWMLGIELGLKDCEMNQLYDAPECRRDHCTFVYKYLVKWRNKAGDRATLQLLNRAKNAARVYCSKPHTSK</sequence>
<comment type="catalytic activity">
    <reaction evidence="7">
        <text>L-threonyl-[protein] + ATP = O-phospho-L-threonyl-[protein] + ADP + H(+)</text>
        <dbReference type="Rhea" id="RHEA:46608"/>
        <dbReference type="Rhea" id="RHEA-COMP:11060"/>
        <dbReference type="Rhea" id="RHEA-COMP:11605"/>
        <dbReference type="ChEBI" id="CHEBI:15378"/>
        <dbReference type="ChEBI" id="CHEBI:30013"/>
        <dbReference type="ChEBI" id="CHEBI:30616"/>
        <dbReference type="ChEBI" id="CHEBI:61977"/>
        <dbReference type="ChEBI" id="CHEBI:456216"/>
        <dbReference type="EC" id="2.7.11.1"/>
    </reaction>
</comment>
<dbReference type="EC" id="2.7.11.1" evidence="1"/>
<dbReference type="Pfam" id="PF16095">
    <property type="entry name" value="COR-A"/>
    <property type="match status" value="1"/>
</dbReference>
<evidence type="ECO:0000256" key="5">
    <source>
        <dbReference type="ARBA" id="ARBA00022777"/>
    </source>
</evidence>
<keyword evidence="11" id="KW-1185">Reference proteome</keyword>
<protein>
    <recommendedName>
        <fullName evidence="1">non-specific serine/threonine protein kinase</fullName>
        <ecNumber evidence="1">2.7.11.1</ecNumber>
    </recommendedName>
</protein>
<comment type="caution">
    <text evidence="10">The sequence shown here is derived from an EMBL/GenBank/DDBJ whole genome shotgun (WGS) entry which is preliminary data.</text>
</comment>
<gene>
    <name evidence="10" type="ORF">DPMN_026910</name>
</gene>
<evidence type="ECO:0000256" key="2">
    <source>
        <dbReference type="ARBA" id="ARBA00022679"/>
    </source>
</evidence>
<dbReference type="Gene3D" id="1.10.10.10">
    <property type="entry name" value="Winged helix-like DNA-binding domain superfamily/Winged helix DNA-binding domain"/>
    <property type="match status" value="1"/>
</dbReference>
<dbReference type="Gene3D" id="3.30.70.1390">
    <property type="entry name" value="ROC domain from the Parkinson's disease-associated leucine-rich repeat kinase 2"/>
    <property type="match status" value="1"/>
</dbReference>
<dbReference type="InterPro" id="IPR032171">
    <property type="entry name" value="COR-A"/>
</dbReference>
<reference evidence="10" key="1">
    <citation type="journal article" date="2019" name="bioRxiv">
        <title>The Genome of the Zebra Mussel, Dreissena polymorpha: A Resource for Invasive Species Research.</title>
        <authorList>
            <person name="McCartney M.A."/>
            <person name="Auch B."/>
            <person name="Kono T."/>
            <person name="Mallez S."/>
            <person name="Zhang Y."/>
            <person name="Obille A."/>
            <person name="Becker A."/>
            <person name="Abrahante J.E."/>
            <person name="Garbe J."/>
            <person name="Badalamenti J.P."/>
            <person name="Herman A."/>
            <person name="Mangelson H."/>
            <person name="Liachko I."/>
            <person name="Sullivan S."/>
            <person name="Sone E.D."/>
            <person name="Koren S."/>
            <person name="Silverstein K.A.T."/>
            <person name="Beckman K.B."/>
            <person name="Gohl D.M."/>
        </authorList>
    </citation>
    <scope>NUCLEOTIDE SEQUENCE</scope>
    <source>
        <strain evidence="10">Duluth1</strain>
        <tissue evidence="10">Whole animal</tissue>
    </source>
</reference>
<dbReference type="PANTHER" id="PTHR12449:SF18">
    <property type="entry name" value="DEATH DOMAIN-CONTAINING PROTEIN"/>
    <property type="match status" value="1"/>
</dbReference>
<keyword evidence="2" id="KW-0808">Transferase</keyword>
<dbReference type="PANTHER" id="PTHR12449">
    <property type="entry name" value="DEATH DOMAIN-CONTAINING PROTEIN"/>
    <property type="match status" value="1"/>
</dbReference>
<organism evidence="10 11">
    <name type="scientific">Dreissena polymorpha</name>
    <name type="common">Zebra mussel</name>
    <name type="synonym">Mytilus polymorpha</name>
    <dbReference type="NCBI Taxonomy" id="45954"/>
    <lineage>
        <taxon>Eukaryota</taxon>
        <taxon>Metazoa</taxon>
        <taxon>Spiralia</taxon>
        <taxon>Lophotrochozoa</taxon>
        <taxon>Mollusca</taxon>
        <taxon>Bivalvia</taxon>
        <taxon>Autobranchia</taxon>
        <taxon>Heteroconchia</taxon>
        <taxon>Euheterodonta</taxon>
        <taxon>Imparidentia</taxon>
        <taxon>Neoheterodontei</taxon>
        <taxon>Myida</taxon>
        <taxon>Dreissenoidea</taxon>
        <taxon>Dreissenidae</taxon>
        <taxon>Dreissena</taxon>
    </lineage>
</organism>
<evidence type="ECO:0000256" key="4">
    <source>
        <dbReference type="ARBA" id="ARBA00022741"/>
    </source>
</evidence>
<dbReference type="CDD" id="cd01670">
    <property type="entry name" value="Death"/>
    <property type="match status" value="1"/>
</dbReference>
<dbReference type="GO" id="GO:0005524">
    <property type="term" value="F:ATP binding"/>
    <property type="evidence" value="ECO:0007669"/>
    <property type="project" value="UniProtKB-KW"/>
</dbReference>
<evidence type="ECO:0000256" key="8">
    <source>
        <dbReference type="ARBA" id="ARBA00048679"/>
    </source>
</evidence>
<dbReference type="AlphaFoldDB" id="A0A9D4LU96"/>
<dbReference type="Proteomes" id="UP000828390">
    <property type="component" value="Unassembled WGS sequence"/>
</dbReference>
<evidence type="ECO:0000256" key="3">
    <source>
        <dbReference type="ARBA" id="ARBA00022737"/>
    </source>
</evidence>
<evidence type="ECO:0000256" key="7">
    <source>
        <dbReference type="ARBA" id="ARBA00047899"/>
    </source>
</evidence>
<feature type="domain" description="Roc" evidence="9">
    <location>
        <begin position="150"/>
        <end position="476"/>
    </location>
</feature>
<keyword evidence="6" id="KW-0067">ATP-binding</keyword>
<dbReference type="EMBL" id="JAIWYP010000002">
    <property type="protein sequence ID" value="KAH3863904.1"/>
    <property type="molecule type" value="Genomic_DNA"/>
</dbReference>
<dbReference type="InterPro" id="IPR020859">
    <property type="entry name" value="ROC"/>
</dbReference>
<dbReference type="Gene3D" id="3.40.50.300">
    <property type="entry name" value="P-loop containing nucleotide triphosphate hydrolases"/>
    <property type="match status" value="1"/>
</dbReference>
<dbReference type="InterPro" id="IPR011029">
    <property type="entry name" value="DEATH-like_dom_sf"/>
</dbReference>
<dbReference type="InterPro" id="IPR036388">
    <property type="entry name" value="WH-like_DNA-bd_sf"/>
</dbReference>
<dbReference type="GO" id="GO:0016301">
    <property type="term" value="F:kinase activity"/>
    <property type="evidence" value="ECO:0007669"/>
    <property type="project" value="UniProtKB-KW"/>
</dbReference>
<dbReference type="Pfam" id="PF08477">
    <property type="entry name" value="Roc"/>
    <property type="match status" value="1"/>
</dbReference>